<keyword evidence="3" id="KW-0239">DNA-directed DNA polymerase</keyword>
<dbReference type="Gene3D" id="1.10.150.20">
    <property type="entry name" value="5' to 3' exonuclease, C-terminal subdomain"/>
    <property type="match status" value="1"/>
</dbReference>
<dbReference type="Pfam" id="PF00817">
    <property type="entry name" value="IMS"/>
    <property type="match status" value="1"/>
</dbReference>
<reference evidence="6" key="2">
    <citation type="submission" date="2016-10" db="EMBL/GenBank/DDBJ databases">
        <authorList>
            <person name="See-Too W.S."/>
        </authorList>
    </citation>
    <scope>NUCLEOTIDE SEQUENCE [LARGE SCALE GENOMIC DNA]</scope>
    <source>
        <strain evidence="6">DSM 24743</strain>
    </source>
</reference>
<dbReference type="PANTHER" id="PTHR11076:SF35">
    <property type="entry name" value="DNA REPAIR PROTEIN HOMOLOG YOBH"/>
    <property type="match status" value="1"/>
</dbReference>
<dbReference type="InterPro" id="IPR001126">
    <property type="entry name" value="UmuC"/>
</dbReference>
<dbReference type="GO" id="GO:0009432">
    <property type="term" value="P:SOS response"/>
    <property type="evidence" value="ECO:0007669"/>
    <property type="project" value="TreeGrafter"/>
</dbReference>
<dbReference type="PROSITE" id="PS50173">
    <property type="entry name" value="UMUC"/>
    <property type="match status" value="1"/>
</dbReference>
<keyword evidence="3" id="KW-0548">Nucleotidyltransferase</keyword>
<evidence type="ECO:0000313" key="5">
    <source>
        <dbReference type="EMBL" id="ANU13729.1"/>
    </source>
</evidence>
<comment type="similarity">
    <text evidence="1">Belongs to the DNA polymerase type-Y family.</text>
</comment>
<dbReference type="GO" id="GO:0005829">
    <property type="term" value="C:cytosol"/>
    <property type="evidence" value="ECO:0007669"/>
    <property type="project" value="TreeGrafter"/>
</dbReference>
<evidence type="ECO:0000259" key="4">
    <source>
        <dbReference type="PROSITE" id="PS50173"/>
    </source>
</evidence>
<evidence type="ECO:0000256" key="1">
    <source>
        <dbReference type="ARBA" id="ARBA00010945"/>
    </source>
</evidence>
<dbReference type="EMBL" id="CP016537">
    <property type="protein sequence ID" value="ANU13729.1"/>
    <property type="molecule type" value="Genomic_DNA"/>
</dbReference>
<reference evidence="6" key="1">
    <citation type="submission" date="2016-07" db="EMBL/GenBank/DDBJ databases">
        <authorList>
            <person name="See-Too W.S."/>
        </authorList>
    </citation>
    <scope>NUCLEOTIDE SEQUENCE [LARGE SCALE GENOMIC DNA]</scope>
    <source>
        <strain evidence="6">DSM 24743</strain>
    </source>
</reference>
<dbReference type="KEGG" id="phc:BBI08_07645"/>
<accession>A0A1C7DQ52</accession>
<proteinExistence type="inferred from homology"/>
<protein>
    <submittedName>
        <fullName evidence="5">UV damage repair protein UvrX</fullName>
    </submittedName>
</protein>
<gene>
    <name evidence="5" type="ORF">BBI08_07645</name>
</gene>
<dbReference type="SUPFAM" id="SSF100879">
    <property type="entry name" value="Lesion bypass DNA polymerase (Y-family), little finger domain"/>
    <property type="match status" value="1"/>
</dbReference>
<name>A0A1C7DQ52_9BACL</name>
<dbReference type="Pfam" id="PF11799">
    <property type="entry name" value="IMS_C"/>
    <property type="match status" value="1"/>
</dbReference>
<dbReference type="InterPro" id="IPR024728">
    <property type="entry name" value="PolY_HhH_motif"/>
</dbReference>
<dbReference type="GO" id="GO:0003887">
    <property type="term" value="F:DNA-directed DNA polymerase activity"/>
    <property type="evidence" value="ECO:0007669"/>
    <property type="project" value="UniProtKB-KW"/>
</dbReference>
<keyword evidence="3" id="KW-0808">Transferase</keyword>
<dbReference type="InterPro" id="IPR017961">
    <property type="entry name" value="DNA_pol_Y-fam_little_finger"/>
</dbReference>
<dbReference type="Gene3D" id="3.30.1490.100">
    <property type="entry name" value="DNA polymerase, Y-family, little finger domain"/>
    <property type="match status" value="1"/>
</dbReference>
<dbReference type="InterPro" id="IPR043128">
    <property type="entry name" value="Rev_trsase/Diguanyl_cyclase"/>
</dbReference>
<keyword evidence="2" id="KW-0515">Mutator protein</keyword>
<dbReference type="PANTHER" id="PTHR11076">
    <property type="entry name" value="DNA REPAIR POLYMERASE UMUC / TRANSFERASE FAMILY MEMBER"/>
    <property type="match status" value="1"/>
</dbReference>
<dbReference type="STRING" id="1215089.BBI08_07645"/>
<dbReference type="GO" id="GO:0003684">
    <property type="term" value="F:damaged DNA binding"/>
    <property type="evidence" value="ECO:0007669"/>
    <property type="project" value="InterPro"/>
</dbReference>
<evidence type="ECO:0000313" key="6">
    <source>
        <dbReference type="Proteomes" id="UP000092687"/>
    </source>
</evidence>
<dbReference type="OrthoDB" id="9808813at2"/>
<evidence type="ECO:0000256" key="3">
    <source>
        <dbReference type="ARBA" id="ARBA00022932"/>
    </source>
</evidence>
<dbReference type="AlphaFoldDB" id="A0A1C7DQ52"/>
<dbReference type="Gene3D" id="3.30.70.270">
    <property type="match status" value="1"/>
</dbReference>
<keyword evidence="6" id="KW-1185">Reference proteome</keyword>
<dbReference type="InterPro" id="IPR043502">
    <property type="entry name" value="DNA/RNA_pol_sf"/>
</dbReference>
<feature type="domain" description="UmuC" evidence="4">
    <location>
        <begin position="12"/>
        <end position="199"/>
    </location>
</feature>
<dbReference type="Proteomes" id="UP000092687">
    <property type="component" value="Chromosome"/>
</dbReference>
<dbReference type="SUPFAM" id="SSF56672">
    <property type="entry name" value="DNA/RNA polymerases"/>
    <property type="match status" value="1"/>
</dbReference>
<dbReference type="CDD" id="cd01700">
    <property type="entry name" value="PolY_Pol_V_umuC"/>
    <property type="match status" value="1"/>
</dbReference>
<dbReference type="GO" id="GO:0006281">
    <property type="term" value="P:DNA repair"/>
    <property type="evidence" value="ECO:0007669"/>
    <property type="project" value="InterPro"/>
</dbReference>
<dbReference type="InterPro" id="IPR036775">
    <property type="entry name" value="DNA_pol_Y-fam_lit_finger_sf"/>
</dbReference>
<sequence length="420" mass="47277">MMKKQELPEASIFCIDMCGFYASVSAVELGLDPLEVCLAVVGNQERKGSVVLAASPMMKKRFGVRTGTRLFEIPNHRDILLVEPKMKLYLQKSMAITELLARYAPKESIHIYSVDESFIELTGTEKLWGPPEFTMRRIQQELLDSFKLPSSVGGGPNMLLAKLSLDLEGKKMGFAYWNYSDVPKKLWPVQPLSRMWGIGSRTEKTLNSMGIFSVGDLACTDVSVLEKQFGIMGNQLHQHANGIDLSDMGSPLVEGQISYGKGQILYRDYIEEQDIMTIVLEMCEDIAMRTRQARRAGRTIHLSIAYSKTAFGGGFSRSRSIDEATNDTMEMYRVCQSLFREHFQHKPVRQISLAISNLEEESSMQLSLFDEKKFENRQLGEAMDTIRKRYGYSAIYRGISATQAGTAIARTKLIGGHNKE</sequence>
<dbReference type="GO" id="GO:0042276">
    <property type="term" value="P:error-prone translesion synthesis"/>
    <property type="evidence" value="ECO:0007669"/>
    <property type="project" value="TreeGrafter"/>
</dbReference>
<organism evidence="5 6">
    <name type="scientific">Planococcus halocryophilus</name>
    <dbReference type="NCBI Taxonomy" id="1215089"/>
    <lineage>
        <taxon>Bacteria</taxon>
        <taxon>Bacillati</taxon>
        <taxon>Bacillota</taxon>
        <taxon>Bacilli</taxon>
        <taxon>Bacillales</taxon>
        <taxon>Caryophanaceae</taxon>
        <taxon>Planococcus</taxon>
    </lineage>
</organism>
<dbReference type="InterPro" id="IPR050116">
    <property type="entry name" value="DNA_polymerase-Y"/>
</dbReference>
<evidence type="ECO:0000256" key="2">
    <source>
        <dbReference type="ARBA" id="ARBA00022457"/>
    </source>
</evidence>
<dbReference type="Gene3D" id="3.40.1170.60">
    <property type="match status" value="1"/>
</dbReference>
<dbReference type="Pfam" id="PF11798">
    <property type="entry name" value="IMS_HHH"/>
    <property type="match status" value="1"/>
</dbReference>